<sequence>MKVNFNVPFKNYKGETIVENGKEQLIKDVLAPVMFNGNWISSVNPEEMLKSYDLSIRIYNSDAAIDISIEEATLIKRGAQVLNAAGYAQIYKLIEG</sequence>
<organism evidence="1">
    <name type="scientific">termite gut metagenome</name>
    <dbReference type="NCBI Taxonomy" id="433724"/>
    <lineage>
        <taxon>unclassified sequences</taxon>
        <taxon>metagenomes</taxon>
        <taxon>organismal metagenomes</taxon>
    </lineage>
</organism>
<dbReference type="AlphaFoldDB" id="A0A5J4QCS5"/>
<protein>
    <submittedName>
        <fullName evidence="1">Uncharacterized protein</fullName>
    </submittedName>
</protein>
<gene>
    <name evidence="1" type="ORF">EZS27_030352</name>
</gene>
<evidence type="ECO:0000313" key="1">
    <source>
        <dbReference type="EMBL" id="KAA6319796.1"/>
    </source>
</evidence>
<proteinExistence type="predicted"/>
<comment type="caution">
    <text evidence="1">The sequence shown here is derived from an EMBL/GenBank/DDBJ whole genome shotgun (WGS) entry which is preliminary data.</text>
</comment>
<name>A0A5J4QCS5_9ZZZZ</name>
<dbReference type="EMBL" id="SNRY01003771">
    <property type="protein sequence ID" value="KAA6319796.1"/>
    <property type="molecule type" value="Genomic_DNA"/>
</dbReference>
<accession>A0A5J4QCS5</accession>
<reference evidence="1" key="1">
    <citation type="submission" date="2019-03" db="EMBL/GenBank/DDBJ databases">
        <title>Single cell metagenomics reveals metabolic interactions within the superorganism composed of flagellate Streblomastix strix and complex community of Bacteroidetes bacteria on its surface.</title>
        <authorList>
            <person name="Treitli S.C."/>
            <person name="Kolisko M."/>
            <person name="Husnik F."/>
            <person name="Keeling P."/>
            <person name="Hampl V."/>
        </authorList>
    </citation>
    <scope>NUCLEOTIDE SEQUENCE</scope>
    <source>
        <strain evidence="1">STM</strain>
    </source>
</reference>